<keyword evidence="1" id="KW-0812">Transmembrane</keyword>
<dbReference type="eggNOG" id="ENOG5030A4G">
    <property type="taxonomic scope" value="Bacteria"/>
</dbReference>
<feature type="transmembrane region" description="Helical" evidence="1">
    <location>
        <begin position="7"/>
        <end position="29"/>
    </location>
</feature>
<name>G9ZLN0_9LACO</name>
<proteinExistence type="predicted"/>
<reference evidence="2 3" key="1">
    <citation type="submission" date="2011-09" db="EMBL/GenBank/DDBJ databases">
        <authorList>
            <person name="Weinstock G."/>
            <person name="Sodergren E."/>
            <person name="Clifton S."/>
            <person name="Fulton L."/>
            <person name="Fulton B."/>
            <person name="Courtney L."/>
            <person name="Fronick C."/>
            <person name="Harrison M."/>
            <person name="Strong C."/>
            <person name="Farmer C."/>
            <person name="Delahaunty K."/>
            <person name="Markovic C."/>
            <person name="Hall O."/>
            <person name="Minx P."/>
            <person name="Tomlinson C."/>
            <person name="Mitreva M."/>
            <person name="Hou S."/>
            <person name="Chen J."/>
            <person name="Wollam A."/>
            <person name="Pepin K.H."/>
            <person name="Johnson M."/>
            <person name="Bhonagiri V."/>
            <person name="Zhang X."/>
            <person name="Suruliraj S."/>
            <person name="Warren W."/>
            <person name="Chinwalla A."/>
            <person name="Mardis E.R."/>
            <person name="Wilson R.K."/>
        </authorList>
    </citation>
    <scope>NUCLEOTIDE SEQUENCE [LARGE SCALE GENOMIC DNA]</scope>
    <source>
        <strain evidence="2 3">F0439</strain>
    </source>
</reference>
<dbReference type="RefSeq" id="WP_008211186.1">
    <property type="nucleotide sequence ID" value="NZ_JH414926.1"/>
</dbReference>
<evidence type="ECO:0000313" key="3">
    <source>
        <dbReference type="Proteomes" id="UP000004625"/>
    </source>
</evidence>
<comment type="caution">
    <text evidence="2">The sequence shown here is derived from an EMBL/GenBank/DDBJ whole genome shotgun (WGS) entry which is preliminary data.</text>
</comment>
<dbReference type="Proteomes" id="UP000004625">
    <property type="component" value="Unassembled WGS sequence"/>
</dbReference>
<feature type="transmembrane region" description="Helical" evidence="1">
    <location>
        <begin position="35"/>
        <end position="54"/>
    </location>
</feature>
<accession>G9ZLN0</accession>
<keyword evidence="1" id="KW-1133">Transmembrane helix</keyword>
<keyword evidence="1" id="KW-0472">Membrane</keyword>
<dbReference type="EMBL" id="AGEY01000028">
    <property type="protein sequence ID" value="EHM00260.1"/>
    <property type="molecule type" value="Genomic_DNA"/>
</dbReference>
<dbReference type="HOGENOM" id="CLU_159916_0_0_9"/>
<sequence length="129" mass="14996">MSTKVKLAILWLIIYIIFAVGALYLGILAPAKIGITWSIFWYIAAALIVYYLWFKNVVYQRVMYYARALKLSQSDLRALIPNLKQSQVVPDPNRKNYFAPIFNFPLQGLDILDKKLRQQASERQIPPFK</sequence>
<evidence type="ECO:0000256" key="1">
    <source>
        <dbReference type="SAM" id="Phobius"/>
    </source>
</evidence>
<evidence type="ECO:0000313" key="2">
    <source>
        <dbReference type="EMBL" id="EHM00260.1"/>
    </source>
</evidence>
<protein>
    <submittedName>
        <fullName evidence="2">Uncharacterized protein</fullName>
    </submittedName>
</protein>
<dbReference type="AlphaFoldDB" id="G9ZLN0"/>
<dbReference type="PATRIC" id="fig|797515.3.peg.583"/>
<organism evidence="2 3">
    <name type="scientific">Lentilactobacillus parafarraginis F0439</name>
    <dbReference type="NCBI Taxonomy" id="797515"/>
    <lineage>
        <taxon>Bacteria</taxon>
        <taxon>Bacillati</taxon>
        <taxon>Bacillota</taxon>
        <taxon>Bacilli</taxon>
        <taxon>Lactobacillales</taxon>
        <taxon>Lactobacillaceae</taxon>
        <taxon>Lentilactobacillus</taxon>
    </lineage>
</organism>
<gene>
    <name evidence="2" type="ORF">HMPREF9103_00628</name>
</gene>
<keyword evidence="3" id="KW-1185">Reference proteome</keyword>